<evidence type="ECO:0000256" key="7">
    <source>
        <dbReference type="ARBA" id="ARBA00023004"/>
    </source>
</evidence>
<dbReference type="InterPro" id="IPR036909">
    <property type="entry name" value="Cyt_c-like_dom_sf"/>
</dbReference>
<keyword evidence="7 9" id="KW-0408">Iron</keyword>
<keyword evidence="3 9" id="KW-0479">Metal-binding</keyword>
<evidence type="ECO:0000256" key="6">
    <source>
        <dbReference type="ARBA" id="ARBA00023002"/>
    </source>
</evidence>
<evidence type="ECO:0000313" key="11">
    <source>
        <dbReference type="EMBL" id="BBP42895.1"/>
    </source>
</evidence>
<dbReference type="EMBL" id="AP021888">
    <property type="protein sequence ID" value="BBP42895.1"/>
    <property type="molecule type" value="Genomic_DNA"/>
</dbReference>
<evidence type="ECO:0000256" key="2">
    <source>
        <dbReference type="ARBA" id="ARBA00022617"/>
    </source>
</evidence>
<accession>A0A6F8PLD2</accession>
<reference evidence="12" key="1">
    <citation type="submission" date="2019-11" db="EMBL/GenBank/DDBJ databases">
        <title>Isolation and characterization of two novel species in the genus Thiomicrorhabdus.</title>
        <authorList>
            <person name="Mochizuki J."/>
            <person name="Kojima H."/>
            <person name="Fukui M."/>
        </authorList>
    </citation>
    <scope>NUCLEOTIDE SEQUENCE [LARGE SCALE GENOMIC DNA]</scope>
    <source>
        <strain evidence="12">AkT22</strain>
    </source>
</reference>
<feature type="binding site" description="axial binding residue" evidence="9">
    <location>
        <position position="307"/>
    </location>
    <ligand>
        <name>heme c</name>
        <dbReference type="ChEBI" id="CHEBI:61717"/>
        <label>2</label>
    </ligand>
    <ligandPart>
        <name>Fe</name>
        <dbReference type="ChEBI" id="CHEBI:18248"/>
    </ligandPart>
</feature>
<dbReference type="GO" id="GO:0004130">
    <property type="term" value="F:cytochrome-c peroxidase activity"/>
    <property type="evidence" value="ECO:0007669"/>
    <property type="project" value="TreeGrafter"/>
</dbReference>
<feature type="domain" description="Cytochrome c" evidence="10">
    <location>
        <begin position="215"/>
        <end position="332"/>
    </location>
</feature>
<evidence type="ECO:0000256" key="4">
    <source>
        <dbReference type="ARBA" id="ARBA00022729"/>
    </source>
</evidence>
<feature type="binding site" description="covalent" evidence="8">
    <location>
        <position position="87"/>
    </location>
    <ligand>
        <name>heme c</name>
        <dbReference type="ChEBI" id="CHEBI:61717"/>
        <label>1</label>
    </ligand>
</feature>
<dbReference type="GO" id="GO:0020037">
    <property type="term" value="F:heme binding"/>
    <property type="evidence" value="ECO:0007669"/>
    <property type="project" value="InterPro"/>
</dbReference>
<dbReference type="KEGG" id="tzo:THMIRHAT_06410"/>
<dbReference type="PANTHER" id="PTHR30600:SF7">
    <property type="entry name" value="CYTOCHROME C PEROXIDASE-RELATED"/>
    <property type="match status" value="1"/>
</dbReference>
<feature type="domain" description="Cytochrome c" evidence="10">
    <location>
        <begin position="65"/>
        <end position="167"/>
    </location>
</feature>
<comment type="cofactor">
    <cofactor evidence="8">
        <name>heme</name>
        <dbReference type="ChEBI" id="CHEBI:30413"/>
    </cofactor>
    <text evidence="8">Binds 2 heme groups.</text>
</comment>
<evidence type="ECO:0000256" key="1">
    <source>
        <dbReference type="ARBA" id="ARBA00004418"/>
    </source>
</evidence>
<dbReference type="PANTHER" id="PTHR30600">
    <property type="entry name" value="CYTOCHROME C PEROXIDASE-RELATED"/>
    <property type="match status" value="1"/>
</dbReference>
<evidence type="ECO:0000313" key="12">
    <source>
        <dbReference type="Proteomes" id="UP000501466"/>
    </source>
</evidence>
<comment type="PTM">
    <text evidence="8">Binds 2 heme groups per subunit.</text>
</comment>
<organism evidence="11 12">
    <name type="scientific">Thiosulfativibrio zosterae</name>
    <dbReference type="NCBI Taxonomy" id="2675053"/>
    <lineage>
        <taxon>Bacteria</taxon>
        <taxon>Pseudomonadati</taxon>
        <taxon>Pseudomonadota</taxon>
        <taxon>Gammaproteobacteria</taxon>
        <taxon>Thiotrichales</taxon>
        <taxon>Piscirickettsiaceae</taxon>
        <taxon>Thiosulfativibrio</taxon>
    </lineage>
</organism>
<evidence type="ECO:0000259" key="10">
    <source>
        <dbReference type="PROSITE" id="PS51007"/>
    </source>
</evidence>
<dbReference type="GO" id="GO:0042597">
    <property type="term" value="C:periplasmic space"/>
    <property type="evidence" value="ECO:0007669"/>
    <property type="project" value="UniProtKB-SubCell"/>
</dbReference>
<evidence type="ECO:0000256" key="8">
    <source>
        <dbReference type="PIRSR" id="PIRSR000294-1"/>
    </source>
</evidence>
<name>A0A6F8PLD2_9GAMM</name>
<dbReference type="RefSeq" id="WP_198415243.1">
    <property type="nucleotide sequence ID" value="NZ_AP021888.1"/>
</dbReference>
<keyword evidence="4" id="KW-0732">Signal</keyword>
<dbReference type="PROSITE" id="PS51007">
    <property type="entry name" value="CYTC"/>
    <property type="match status" value="2"/>
</dbReference>
<feature type="binding site" description="covalent" evidence="8">
    <location>
        <position position="232"/>
    </location>
    <ligand>
        <name>heme c</name>
        <dbReference type="ChEBI" id="CHEBI:61717"/>
        <label>2</label>
    </ligand>
</feature>
<dbReference type="InterPro" id="IPR009056">
    <property type="entry name" value="Cyt_c-like_dom"/>
</dbReference>
<dbReference type="Gene3D" id="1.10.760.10">
    <property type="entry name" value="Cytochrome c-like domain"/>
    <property type="match status" value="2"/>
</dbReference>
<dbReference type="GO" id="GO:0009055">
    <property type="term" value="F:electron transfer activity"/>
    <property type="evidence" value="ECO:0007669"/>
    <property type="project" value="InterPro"/>
</dbReference>
<feature type="binding site" description="covalent" evidence="8">
    <location>
        <position position="229"/>
    </location>
    <ligand>
        <name>heme c</name>
        <dbReference type="ChEBI" id="CHEBI:61717"/>
        <label>2</label>
    </ligand>
</feature>
<evidence type="ECO:0000256" key="9">
    <source>
        <dbReference type="PIRSR" id="PIRSR000294-2"/>
    </source>
</evidence>
<keyword evidence="5" id="KW-0574">Periplasm</keyword>
<dbReference type="AlphaFoldDB" id="A0A6F8PLD2"/>
<dbReference type="Pfam" id="PF03150">
    <property type="entry name" value="CCP_MauG"/>
    <property type="match status" value="1"/>
</dbReference>
<feature type="binding site" description="axial binding residue" evidence="9">
    <location>
        <position position="91"/>
    </location>
    <ligand>
        <name>heme c</name>
        <dbReference type="ChEBI" id="CHEBI:61717"/>
        <label>1</label>
    </ligand>
    <ligandPart>
        <name>Fe</name>
        <dbReference type="ChEBI" id="CHEBI:18248"/>
    </ligandPart>
</feature>
<dbReference type="SUPFAM" id="SSF46626">
    <property type="entry name" value="Cytochrome c"/>
    <property type="match status" value="2"/>
</dbReference>
<keyword evidence="6" id="KW-0560">Oxidoreductase</keyword>
<evidence type="ECO:0000256" key="3">
    <source>
        <dbReference type="ARBA" id="ARBA00022723"/>
    </source>
</evidence>
<comment type="subcellular location">
    <subcellularLocation>
        <location evidence="1">Periplasm</location>
    </subcellularLocation>
</comment>
<dbReference type="InterPro" id="IPR051395">
    <property type="entry name" value="Cytochrome_c_Peroxidase/MauG"/>
</dbReference>
<sequence length="352" mass="38235">MPQSMRSTLVISAMLSILAIAVFAFLWLSKADSKPQKTVKSSETLDTIKLSIISPIPQTLHPDPQKVLLGQKLFFDKGLSADQSVACASCHQLNLGGTDGLKTAKGIHNQLGSLNTPTVFNAAFNLSQNWDGRADTLSAQALGPLFSPIEMGNQKADTLLSYVKKQYLDDFKNLYQDGVTLNNLVDAIGEFEKTLITPNSKFDAYLKGLPSALTDTELAGYQRFNDLGCIACHNGINLGSNMYQKVGIFSDDISSPNDTSAPDRFTVTKNPSEKGFMKVPTLRNIALTAPYFHNGSSHTLQDAILKMGRAQLGKELGQQDLELLEAFLKTLTGEYQGKPLMSVASNARTGNH</sequence>
<keyword evidence="12" id="KW-1185">Reference proteome</keyword>
<dbReference type="InterPro" id="IPR004852">
    <property type="entry name" value="Di-haem_cyt_c_peroxidsae"/>
</dbReference>
<evidence type="ECO:0000256" key="5">
    <source>
        <dbReference type="ARBA" id="ARBA00022764"/>
    </source>
</evidence>
<gene>
    <name evidence="11" type="ORF">THMIRHAT_06410</name>
</gene>
<feature type="binding site" description="axial binding residue" evidence="9">
    <location>
        <position position="233"/>
    </location>
    <ligand>
        <name>heme c</name>
        <dbReference type="ChEBI" id="CHEBI:61717"/>
        <label>2</label>
    </ligand>
    <ligandPart>
        <name>Fe</name>
        <dbReference type="ChEBI" id="CHEBI:18248"/>
    </ligandPart>
</feature>
<proteinExistence type="predicted"/>
<dbReference type="Proteomes" id="UP000501466">
    <property type="component" value="Chromosome"/>
</dbReference>
<dbReference type="PIRSF" id="PIRSF000294">
    <property type="entry name" value="Cytochrome-c_peroxidase"/>
    <property type="match status" value="1"/>
</dbReference>
<dbReference type="GO" id="GO:0046872">
    <property type="term" value="F:metal ion binding"/>
    <property type="evidence" value="ECO:0007669"/>
    <property type="project" value="UniProtKB-KW"/>
</dbReference>
<protein>
    <recommendedName>
        <fullName evidence="10">Cytochrome c domain-containing protein</fullName>
    </recommendedName>
</protein>
<feature type="binding site" description="covalent" evidence="8">
    <location>
        <position position="90"/>
    </location>
    <ligand>
        <name>heme c</name>
        <dbReference type="ChEBI" id="CHEBI:61717"/>
        <label>1</label>
    </ligand>
</feature>
<dbReference type="InterPro" id="IPR026259">
    <property type="entry name" value="MauG/Cytc_peroxidase"/>
</dbReference>
<keyword evidence="2 8" id="KW-0349">Heme</keyword>